<proteinExistence type="predicted"/>
<keyword evidence="2" id="KW-1185">Reference proteome</keyword>
<accession>A0ACC1QMI3</accession>
<name>A0ACC1QMI3_9HYPO</name>
<dbReference type="Proteomes" id="UP001148737">
    <property type="component" value="Unassembled WGS sequence"/>
</dbReference>
<dbReference type="EMBL" id="JANAKD010001067">
    <property type="protein sequence ID" value="KAJ3483881.1"/>
    <property type="molecule type" value="Genomic_DNA"/>
</dbReference>
<sequence>MLSAMYGLFQGAFIGFGILQRSGRNRGGARQASSGDAKEEEEEEKKNKLTPGTEQVTAPIMAALAPLLARMAKTIDAQNWSDNGGNPLGMMLAGLDNITEAARDVNVNADGLVVFADAVRKAAADGHADSDFSVTSQYLLQ</sequence>
<reference evidence="1" key="1">
    <citation type="submission" date="2022-07" db="EMBL/GenBank/DDBJ databases">
        <title>Genome Sequence of Lecanicillium saksenae.</title>
        <authorList>
            <person name="Buettner E."/>
        </authorList>
    </citation>
    <scope>NUCLEOTIDE SEQUENCE</scope>
    <source>
        <strain evidence="1">VT-O1</strain>
    </source>
</reference>
<gene>
    <name evidence="1" type="ORF">NLG97_g7200</name>
</gene>
<organism evidence="1 2">
    <name type="scientific">Lecanicillium saksenae</name>
    <dbReference type="NCBI Taxonomy" id="468837"/>
    <lineage>
        <taxon>Eukaryota</taxon>
        <taxon>Fungi</taxon>
        <taxon>Dikarya</taxon>
        <taxon>Ascomycota</taxon>
        <taxon>Pezizomycotina</taxon>
        <taxon>Sordariomycetes</taxon>
        <taxon>Hypocreomycetidae</taxon>
        <taxon>Hypocreales</taxon>
        <taxon>Cordycipitaceae</taxon>
        <taxon>Lecanicillium</taxon>
    </lineage>
</organism>
<evidence type="ECO:0000313" key="1">
    <source>
        <dbReference type="EMBL" id="KAJ3483881.1"/>
    </source>
</evidence>
<comment type="caution">
    <text evidence="1">The sequence shown here is derived from an EMBL/GenBank/DDBJ whole genome shotgun (WGS) entry which is preliminary data.</text>
</comment>
<evidence type="ECO:0000313" key="2">
    <source>
        <dbReference type="Proteomes" id="UP001148737"/>
    </source>
</evidence>
<protein>
    <submittedName>
        <fullName evidence="1">Uncharacterized protein</fullName>
    </submittedName>
</protein>